<reference evidence="2 3" key="1">
    <citation type="submission" date="2020-07" db="EMBL/GenBank/DDBJ databases">
        <title>Sequencing the genomes of 1000 actinobacteria strains.</title>
        <authorList>
            <person name="Klenk H.-P."/>
        </authorList>
    </citation>
    <scope>NUCLEOTIDE SEQUENCE [LARGE SCALE GENOMIC DNA]</scope>
    <source>
        <strain evidence="2 3">DSM 24552</strain>
    </source>
</reference>
<organism evidence="2 3">
    <name type="scientific">Nocardioides perillae</name>
    <dbReference type="NCBI Taxonomy" id="1119534"/>
    <lineage>
        <taxon>Bacteria</taxon>
        <taxon>Bacillati</taxon>
        <taxon>Actinomycetota</taxon>
        <taxon>Actinomycetes</taxon>
        <taxon>Propionibacteriales</taxon>
        <taxon>Nocardioidaceae</taxon>
        <taxon>Nocardioides</taxon>
    </lineage>
</organism>
<feature type="transmembrane region" description="Helical" evidence="1">
    <location>
        <begin position="105"/>
        <end position="124"/>
    </location>
</feature>
<sequence>MPGDVRRGRERGRWSTGGLWTWPAVAVLLGVAAARSLVEVPVPFGWPRTILWPGDVESLSALLQVLATTTITATTLTFSITVVALQLASQQFSPRLLREFTRDRVTKLVLAVLLGTFAYSITVLRELRAVDEAPAAAAFVAGVLALVSLSALIGLIAHIVTILRIDTMMLSVNGETRRAMAASYPAYDAPRDAPPVEAARPEGQGALVRAAGGGFVSAVDVARLVGAMRERRACTELLVRPGDHVVTGAPVAQVWRTADGSAPPQDEDAHDVGDAVRAAVSLGYERTLEQDVAFGFRQLEDIAVKALSPGINDPVTAAHAIGHMAELVVHLLGRRLGPVVHADDAGEPRVLMPDRDLTYFLDLACGQVRRYGSREPTVLAALLRLLRDAAAAARDDHQRAVVEAHADAVVAALDGAVADHDAAPVHDLRQRVGLALAGDVRGAYVDRAGETRSI</sequence>
<dbReference type="AlphaFoldDB" id="A0A7Y9RS36"/>
<dbReference type="Proteomes" id="UP000544110">
    <property type="component" value="Unassembled WGS sequence"/>
</dbReference>
<dbReference type="RefSeq" id="WP_179516659.1">
    <property type="nucleotide sequence ID" value="NZ_JACCAC010000001.1"/>
</dbReference>
<keyword evidence="3" id="KW-1185">Reference proteome</keyword>
<keyword evidence="1" id="KW-0812">Transmembrane</keyword>
<proteinExistence type="predicted"/>
<feature type="transmembrane region" description="Helical" evidence="1">
    <location>
        <begin position="20"/>
        <end position="38"/>
    </location>
</feature>
<protein>
    <submittedName>
        <fullName evidence="2">Putative membrane protein</fullName>
    </submittedName>
</protein>
<feature type="transmembrane region" description="Helical" evidence="1">
    <location>
        <begin position="136"/>
        <end position="163"/>
    </location>
</feature>
<dbReference type="InterPro" id="IPR018723">
    <property type="entry name" value="DUF2254_membrane"/>
</dbReference>
<dbReference type="Pfam" id="PF10011">
    <property type="entry name" value="DUF2254"/>
    <property type="match status" value="1"/>
</dbReference>
<name>A0A7Y9RS36_9ACTN</name>
<comment type="caution">
    <text evidence="2">The sequence shown here is derived from an EMBL/GenBank/DDBJ whole genome shotgun (WGS) entry which is preliminary data.</text>
</comment>
<keyword evidence="1" id="KW-0472">Membrane</keyword>
<accession>A0A7Y9RS36</accession>
<evidence type="ECO:0000256" key="1">
    <source>
        <dbReference type="SAM" id="Phobius"/>
    </source>
</evidence>
<evidence type="ECO:0000313" key="3">
    <source>
        <dbReference type="Proteomes" id="UP000544110"/>
    </source>
</evidence>
<keyword evidence="1" id="KW-1133">Transmembrane helix</keyword>
<evidence type="ECO:0000313" key="2">
    <source>
        <dbReference type="EMBL" id="NYG53928.1"/>
    </source>
</evidence>
<feature type="transmembrane region" description="Helical" evidence="1">
    <location>
        <begin position="58"/>
        <end position="85"/>
    </location>
</feature>
<gene>
    <name evidence="2" type="ORF">BJ989_000232</name>
</gene>
<dbReference type="EMBL" id="JACCAC010000001">
    <property type="protein sequence ID" value="NYG53928.1"/>
    <property type="molecule type" value="Genomic_DNA"/>
</dbReference>